<organism evidence="3 4">
    <name type="scientific">Chryseobacterium joostei</name>
    <dbReference type="NCBI Taxonomy" id="112234"/>
    <lineage>
        <taxon>Bacteria</taxon>
        <taxon>Pseudomonadati</taxon>
        <taxon>Bacteroidota</taxon>
        <taxon>Flavobacteriia</taxon>
        <taxon>Flavobacteriales</taxon>
        <taxon>Weeksellaceae</taxon>
        <taxon>Chryseobacterium group</taxon>
        <taxon>Chryseobacterium</taxon>
    </lineage>
</organism>
<dbReference type="InterPro" id="IPR037883">
    <property type="entry name" value="Knr4/Smi1-like_sf"/>
</dbReference>
<evidence type="ECO:0000259" key="1">
    <source>
        <dbReference type="SMART" id="SM00860"/>
    </source>
</evidence>
<accession>A0A1N7J0I0</accession>
<dbReference type="Proteomes" id="UP000279541">
    <property type="component" value="Chromosome"/>
</dbReference>
<dbReference type="Proteomes" id="UP000186106">
    <property type="component" value="Unassembled WGS sequence"/>
</dbReference>
<reference evidence="3 4" key="1">
    <citation type="submission" date="2017-01" db="EMBL/GenBank/DDBJ databases">
        <authorList>
            <person name="Mah S.A."/>
            <person name="Swanson W.J."/>
            <person name="Moy G.W."/>
            <person name="Vacquier V.D."/>
        </authorList>
    </citation>
    <scope>NUCLEOTIDE SEQUENCE [LARGE SCALE GENOMIC DNA]</scope>
    <source>
        <strain evidence="3 4">DSM 16927</strain>
    </source>
</reference>
<dbReference type="KEGG" id="cjt:EG359_18820"/>
<dbReference type="EMBL" id="CP033926">
    <property type="protein sequence ID" value="AZB01531.1"/>
    <property type="molecule type" value="Genomic_DNA"/>
</dbReference>
<sequence length="279" mass="33347">MNIPSNLTEFLYWVKERTEKLWSVDDENCPKGFYGAKWQGLSKEQIDQVEKKYNIRFIPEHKEFLKILHTIDKKEIFEYEDDGELITEERNFFYNWLADEKEVLEIIKSSYSWMKYDADEDSQVWLSSWGIKPASLEKRIEIFEEWFSHVPALLPLTGLRYIVSDENLKWKPVISLGSSDIIVMGWDLRTYLLNELSNYLDIHIDVFDEEDQMFYPELIDEVKNIFDENFKYDQTKDIPYLKERILYLSSGWSSFGLSYYPENAGIHPIVKTEMSEEEK</sequence>
<evidence type="ECO:0000313" key="4">
    <source>
        <dbReference type="Proteomes" id="UP000186106"/>
    </source>
</evidence>
<dbReference type="AlphaFoldDB" id="A0A1N7J0I0"/>
<evidence type="ECO:0000313" key="2">
    <source>
        <dbReference type="EMBL" id="AZB01531.1"/>
    </source>
</evidence>
<reference evidence="2 5" key="2">
    <citation type="submission" date="2018-11" db="EMBL/GenBank/DDBJ databases">
        <title>Proposal to divide the Flavobacteriaceae and reorganize its genera based on Amino Acid Identity values calculated from whole genome sequences.</title>
        <authorList>
            <person name="Nicholson A.C."/>
            <person name="Gulvik C.A."/>
            <person name="Whitney A.M."/>
            <person name="Humrighouse B.W."/>
            <person name="Bell M."/>
            <person name="Holmes B."/>
            <person name="Steigerwalt A.G."/>
            <person name="Villarma A."/>
            <person name="Sheth M."/>
            <person name="Batra D."/>
            <person name="Pryor J."/>
            <person name="Bernardet J.-F."/>
            <person name="Hugo C."/>
            <person name="Kampfer P."/>
            <person name="Newman J."/>
            <person name="McQuiston J.R."/>
        </authorList>
    </citation>
    <scope>NUCLEOTIDE SEQUENCE [LARGE SCALE GENOMIC DNA]</scope>
    <source>
        <strain evidence="2 5">DSM 16927</strain>
    </source>
</reference>
<dbReference type="OrthoDB" id="264195at2"/>
<dbReference type="SMART" id="SM00860">
    <property type="entry name" value="SMI1_KNR4"/>
    <property type="match status" value="1"/>
</dbReference>
<feature type="domain" description="Knr4/Smi1-like" evidence="1">
    <location>
        <begin position="40"/>
        <end position="149"/>
    </location>
</feature>
<gene>
    <name evidence="2" type="ORF">EG359_18820</name>
    <name evidence="3" type="ORF">SAMN05421768_107135</name>
</gene>
<dbReference type="STRING" id="112234.SAMN05421768_107135"/>
<keyword evidence="5" id="KW-1185">Reference proteome</keyword>
<proteinExistence type="predicted"/>
<name>A0A1N7J0I0_9FLAO</name>
<dbReference type="InterPro" id="IPR018958">
    <property type="entry name" value="Knr4/Smi1-like_dom"/>
</dbReference>
<evidence type="ECO:0000313" key="3">
    <source>
        <dbReference type="EMBL" id="SIS42865.1"/>
    </source>
</evidence>
<evidence type="ECO:0000313" key="5">
    <source>
        <dbReference type="Proteomes" id="UP000279541"/>
    </source>
</evidence>
<dbReference type="EMBL" id="FTNZ01000007">
    <property type="protein sequence ID" value="SIS42865.1"/>
    <property type="molecule type" value="Genomic_DNA"/>
</dbReference>
<dbReference type="Gene3D" id="3.40.1580.10">
    <property type="entry name" value="SMI1/KNR4-like"/>
    <property type="match status" value="1"/>
</dbReference>
<dbReference type="SUPFAM" id="SSF160631">
    <property type="entry name" value="SMI1/KNR4-like"/>
    <property type="match status" value="1"/>
</dbReference>
<protein>
    <submittedName>
        <fullName evidence="2">SMI1/KNR4 family protein</fullName>
    </submittedName>
</protein>